<evidence type="ECO:0008006" key="3">
    <source>
        <dbReference type="Google" id="ProtNLM"/>
    </source>
</evidence>
<dbReference type="EMBL" id="JAUKUA010000003">
    <property type="protein sequence ID" value="KAK0719317.1"/>
    <property type="molecule type" value="Genomic_DNA"/>
</dbReference>
<accession>A0AA40DZG4</accession>
<reference evidence="1" key="1">
    <citation type="submission" date="2023-06" db="EMBL/GenBank/DDBJ databases">
        <title>Genome-scale phylogeny and comparative genomics of the fungal order Sordariales.</title>
        <authorList>
            <consortium name="Lawrence Berkeley National Laboratory"/>
            <person name="Hensen N."/>
            <person name="Bonometti L."/>
            <person name="Westerberg I."/>
            <person name="Brannstrom I.O."/>
            <person name="Guillou S."/>
            <person name="Cros-Aarteil S."/>
            <person name="Calhoun S."/>
            <person name="Haridas S."/>
            <person name="Kuo A."/>
            <person name="Mondo S."/>
            <person name="Pangilinan J."/>
            <person name="Riley R."/>
            <person name="Labutti K."/>
            <person name="Andreopoulos B."/>
            <person name="Lipzen A."/>
            <person name="Chen C."/>
            <person name="Yanf M."/>
            <person name="Daum C."/>
            <person name="Ng V."/>
            <person name="Clum A."/>
            <person name="Steindorff A."/>
            <person name="Ohm R."/>
            <person name="Martin F."/>
            <person name="Silar P."/>
            <person name="Natvig D."/>
            <person name="Lalanne C."/>
            <person name="Gautier V."/>
            <person name="Ament-Velasquez S.L."/>
            <person name="Kruys A."/>
            <person name="Hutchinson M.I."/>
            <person name="Powell A.J."/>
            <person name="Barry K."/>
            <person name="Miller A.N."/>
            <person name="Grigoriev I.V."/>
            <person name="Debuchy R."/>
            <person name="Gladieux P."/>
            <person name="Thoren M.H."/>
            <person name="Johannesson H."/>
        </authorList>
    </citation>
    <scope>NUCLEOTIDE SEQUENCE</scope>
    <source>
        <strain evidence="1">SMH4607-1</strain>
    </source>
</reference>
<dbReference type="AlphaFoldDB" id="A0AA40DZG4"/>
<evidence type="ECO:0000313" key="2">
    <source>
        <dbReference type="Proteomes" id="UP001172102"/>
    </source>
</evidence>
<dbReference type="Gene3D" id="3.90.79.10">
    <property type="entry name" value="Nucleoside Triphosphate Pyrophosphohydrolase"/>
    <property type="match status" value="1"/>
</dbReference>
<keyword evidence="2" id="KW-1185">Reference proteome</keyword>
<name>A0AA40DZG4_9PEZI</name>
<dbReference type="SUPFAM" id="SSF55811">
    <property type="entry name" value="Nudix"/>
    <property type="match status" value="1"/>
</dbReference>
<proteinExistence type="predicted"/>
<dbReference type="Proteomes" id="UP001172102">
    <property type="component" value="Unassembled WGS sequence"/>
</dbReference>
<comment type="caution">
    <text evidence="1">The sequence shown here is derived from an EMBL/GenBank/DDBJ whole genome shotgun (WGS) entry which is preliminary data.</text>
</comment>
<organism evidence="1 2">
    <name type="scientific">Lasiosphaeris hirsuta</name>
    <dbReference type="NCBI Taxonomy" id="260670"/>
    <lineage>
        <taxon>Eukaryota</taxon>
        <taxon>Fungi</taxon>
        <taxon>Dikarya</taxon>
        <taxon>Ascomycota</taxon>
        <taxon>Pezizomycotina</taxon>
        <taxon>Sordariomycetes</taxon>
        <taxon>Sordariomycetidae</taxon>
        <taxon>Sordariales</taxon>
        <taxon>Lasiosphaeriaceae</taxon>
        <taxon>Lasiosphaeris</taxon>
    </lineage>
</organism>
<sequence length="178" mass="19627">MASTDSASINLADAVDQQILNSSRQQFREQQLSPNGQLYDKVVFVAATLRYDVSRNPTILLLKRATHEVYFPNYALIREVKEETGLDVTGITAELKPMIYKTEKTVANDAGQEVLVSKSSIQLNYVVTVLDGDVTLSADEHSESAWATNKESVGLNITSAMKEVIWEAFAWAAGQTIV</sequence>
<dbReference type="InterPro" id="IPR015797">
    <property type="entry name" value="NUDIX_hydrolase-like_dom_sf"/>
</dbReference>
<protein>
    <recommendedName>
        <fullName evidence="3">Nudix hydrolase domain-containing protein</fullName>
    </recommendedName>
</protein>
<gene>
    <name evidence="1" type="ORF">B0H67DRAFT_633064</name>
</gene>
<evidence type="ECO:0000313" key="1">
    <source>
        <dbReference type="EMBL" id="KAK0719317.1"/>
    </source>
</evidence>